<dbReference type="Pfam" id="PF00005">
    <property type="entry name" value="ABC_tran"/>
    <property type="match status" value="1"/>
</dbReference>
<organism evidence="5 6">
    <name type="scientific">Desulfocicer vacuolatum DSM 3385</name>
    <dbReference type="NCBI Taxonomy" id="1121400"/>
    <lineage>
        <taxon>Bacteria</taxon>
        <taxon>Pseudomonadati</taxon>
        <taxon>Thermodesulfobacteriota</taxon>
        <taxon>Desulfobacteria</taxon>
        <taxon>Desulfobacterales</taxon>
        <taxon>Desulfobacteraceae</taxon>
        <taxon>Desulfocicer</taxon>
    </lineage>
</organism>
<evidence type="ECO:0000256" key="1">
    <source>
        <dbReference type="ARBA" id="ARBA00022448"/>
    </source>
</evidence>
<dbReference type="InterPro" id="IPR027417">
    <property type="entry name" value="P-loop_NTPase"/>
</dbReference>
<keyword evidence="2" id="KW-0547">Nucleotide-binding</keyword>
<dbReference type="InterPro" id="IPR050153">
    <property type="entry name" value="Metal_Ion_Import_ABC"/>
</dbReference>
<keyword evidence="6" id="KW-1185">Reference proteome</keyword>
<keyword evidence="5" id="KW-0762">Sugar transport</keyword>
<evidence type="ECO:0000256" key="3">
    <source>
        <dbReference type="ARBA" id="ARBA00022840"/>
    </source>
</evidence>
<keyword evidence="1" id="KW-0813">Transport</keyword>
<keyword evidence="3 5" id="KW-0067">ATP-binding</keyword>
<gene>
    <name evidence="5" type="ORF">SAMN02746065_1542</name>
</gene>
<protein>
    <submittedName>
        <fullName evidence="5">Multiple sugar transport system ATP-binding protein</fullName>
    </submittedName>
</protein>
<dbReference type="GO" id="GO:0005524">
    <property type="term" value="F:ATP binding"/>
    <property type="evidence" value="ECO:0007669"/>
    <property type="project" value="UniProtKB-KW"/>
</dbReference>
<evidence type="ECO:0000313" key="6">
    <source>
        <dbReference type="Proteomes" id="UP000192418"/>
    </source>
</evidence>
<dbReference type="Gene3D" id="3.40.50.300">
    <property type="entry name" value="P-loop containing nucleotide triphosphate hydrolases"/>
    <property type="match status" value="1"/>
</dbReference>
<accession>A0A1W2EWI6</accession>
<reference evidence="5 6" key="1">
    <citation type="submission" date="2017-04" db="EMBL/GenBank/DDBJ databases">
        <authorList>
            <person name="Afonso C.L."/>
            <person name="Miller P.J."/>
            <person name="Scott M.A."/>
            <person name="Spackman E."/>
            <person name="Goraichik I."/>
            <person name="Dimitrov K.M."/>
            <person name="Suarez D.L."/>
            <person name="Swayne D.E."/>
        </authorList>
    </citation>
    <scope>NUCLEOTIDE SEQUENCE [LARGE SCALE GENOMIC DNA]</scope>
    <source>
        <strain evidence="5 6">DSM 3385</strain>
    </source>
</reference>
<proteinExistence type="predicted"/>
<dbReference type="GO" id="GO:0016887">
    <property type="term" value="F:ATP hydrolysis activity"/>
    <property type="evidence" value="ECO:0007669"/>
    <property type="project" value="InterPro"/>
</dbReference>
<dbReference type="OrthoDB" id="5415124at2"/>
<dbReference type="Proteomes" id="UP000192418">
    <property type="component" value="Unassembled WGS sequence"/>
</dbReference>
<dbReference type="RefSeq" id="WP_084072034.1">
    <property type="nucleotide sequence ID" value="NZ_FWXY01000054.1"/>
</dbReference>
<evidence type="ECO:0000256" key="2">
    <source>
        <dbReference type="ARBA" id="ARBA00022741"/>
    </source>
</evidence>
<dbReference type="AlphaFoldDB" id="A0A1W2EWI6"/>
<evidence type="ECO:0000259" key="4">
    <source>
        <dbReference type="PROSITE" id="PS50893"/>
    </source>
</evidence>
<dbReference type="PROSITE" id="PS00211">
    <property type="entry name" value="ABC_TRANSPORTER_1"/>
    <property type="match status" value="1"/>
</dbReference>
<dbReference type="EMBL" id="FWXY01000054">
    <property type="protein sequence ID" value="SMD14065.1"/>
    <property type="molecule type" value="Genomic_DNA"/>
</dbReference>
<dbReference type="PANTHER" id="PTHR42734">
    <property type="entry name" value="METAL TRANSPORT SYSTEM ATP-BINDING PROTEIN TM_0124-RELATED"/>
    <property type="match status" value="1"/>
</dbReference>
<dbReference type="InterPro" id="IPR017871">
    <property type="entry name" value="ABC_transporter-like_CS"/>
</dbReference>
<sequence length="230" mass="26246">MFLKCRGLGYRYPRSSEFVFQDISFALDTPGFHALFGPSGVGKTSFAKLLTGDITGYTGEIHKKKDTVFLYTYNQERLPGWSSIGRHLEKVTPPGMNDLCRELVDTFAMEPFMNQKFSQLSLGQQNRINLIRYLLQEFDLLVMDESLANVDERSKENIIFKIKELFPQKYFLYISHNLMEVSKFSDAILVLLKAGKHPQTSLIKGLNIHRNDVINSHELDGVLLGIMNAC</sequence>
<dbReference type="SUPFAM" id="SSF52540">
    <property type="entry name" value="P-loop containing nucleoside triphosphate hydrolases"/>
    <property type="match status" value="1"/>
</dbReference>
<dbReference type="InterPro" id="IPR003439">
    <property type="entry name" value="ABC_transporter-like_ATP-bd"/>
</dbReference>
<dbReference type="STRING" id="1121400.SAMN02746065_1542"/>
<name>A0A1W2EWI6_9BACT</name>
<dbReference type="PROSITE" id="PS50893">
    <property type="entry name" value="ABC_TRANSPORTER_2"/>
    <property type="match status" value="1"/>
</dbReference>
<evidence type="ECO:0000313" key="5">
    <source>
        <dbReference type="EMBL" id="SMD14065.1"/>
    </source>
</evidence>
<feature type="domain" description="ABC transporter" evidence="4">
    <location>
        <begin position="3"/>
        <end position="218"/>
    </location>
</feature>